<dbReference type="InterPro" id="IPR046342">
    <property type="entry name" value="CBS_dom_sf"/>
</dbReference>
<dbReference type="SMART" id="SM00116">
    <property type="entry name" value="CBS"/>
    <property type="match status" value="2"/>
</dbReference>
<sequence>MKKREPISKIMSQDVITLNTQQGLADAERLFKKHKIRHIPVISGDKIKGMLSYTDLLRISFADAVDDEDKSVDTVVYEMFTIEQVMAKALTSVTPNHSIKEVAEILAEKEFHALPVIENEKLVGIVTTTDLIKYLIDQY</sequence>
<keyword evidence="1 2" id="KW-0129">CBS domain</keyword>
<dbReference type="EMBL" id="JBHULZ010000041">
    <property type="protein sequence ID" value="MFD2698049.1"/>
    <property type="molecule type" value="Genomic_DNA"/>
</dbReference>
<gene>
    <name evidence="4" type="ORF">ACFSQ0_08605</name>
</gene>
<dbReference type="Pfam" id="PF00571">
    <property type="entry name" value="CBS"/>
    <property type="match status" value="2"/>
</dbReference>
<dbReference type="PANTHER" id="PTHR43080:SF2">
    <property type="entry name" value="CBS DOMAIN-CONTAINING PROTEIN"/>
    <property type="match status" value="1"/>
</dbReference>
<dbReference type="Gene3D" id="3.10.580.10">
    <property type="entry name" value="CBS-domain"/>
    <property type="match status" value="1"/>
</dbReference>
<dbReference type="InterPro" id="IPR051257">
    <property type="entry name" value="Diverse_CBS-Domain"/>
</dbReference>
<accession>A0ABW5SEH9</accession>
<organism evidence="4 5">
    <name type="scientific">Mesonia sediminis</name>
    <dbReference type="NCBI Taxonomy" id="1703946"/>
    <lineage>
        <taxon>Bacteria</taxon>
        <taxon>Pseudomonadati</taxon>
        <taxon>Bacteroidota</taxon>
        <taxon>Flavobacteriia</taxon>
        <taxon>Flavobacteriales</taxon>
        <taxon>Flavobacteriaceae</taxon>
        <taxon>Mesonia</taxon>
    </lineage>
</organism>
<proteinExistence type="predicted"/>
<feature type="domain" description="CBS" evidence="3">
    <location>
        <begin position="86"/>
        <end position="139"/>
    </location>
</feature>
<name>A0ABW5SEH9_9FLAO</name>
<dbReference type="SUPFAM" id="SSF54631">
    <property type="entry name" value="CBS-domain pair"/>
    <property type="match status" value="1"/>
</dbReference>
<feature type="domain" description="CBS" evidence="3">
    <location>
        <begin position="11"/>
        <end position="68"/>
    </location>
</feature>
<protein>
    <submittedName>
        <fullName evidence="4">CBS domain-containing protein</fullName>
    </submittedName>
</protein>
<evidence type="ECO:0000313" key="4">
    <source>
        <dbReference type="EMBL" id="MFD2698049.1"/>
    </source>
</evidence>
<evidence type="ECO:0000256" key="1">
    <source>
        <dbReference type="ARBA" id="ARBA00023122"/>
    </source>
</evidence>
<reference evidence="5" key="1">
    <citation type="journal article" date="2019" name="Int. J. Syst. Evol. Microbiol.">
        <title>The Global Catalogue of Microorganisms (GCM) 10K type strain sequencing project: providing services to taxonomists for standard genome sequencing and annotation.</title>
        <authorList>
            <consortium name="The Broad Institute Genomics Platform"/>
            <consortium name="The Broad Institute Genome Sequencing Center for Infectious Disease"/>
            <person name="Wu L."/>
            <person name="Ma J."/>
        </authorList>
    </citation>
    <scope>NUCLEOTIDE SEQUENCE [LARGE SCALE GENOMIC DNA]</scope>
    <source>
        <strain evidence="5">KCTC 42255</strain>
    </source>
</reference>
<keyword evidence="5" id="KW-1185">Reference proteome</keyword>
<dbReference type="RefSeq" id="WP_379046971.1">
    <property type="nucleotide sequence ID" value="NZ_JBHULZ010000041.1"/>
</dbReference>
<evidence type="ECO:0000313" key="5">
    <source>
        <dbReference type="Proteomes" id="UP001597357"/>
    </source>
</evidence>
<dbReference type="PANTHER" id="PTHR43080">
    <property type="entry name" value="CBS DOMAIN-CONTAINING PROTEIN CBSX3, MITOCHONDRIAL"/>
    <property type="match status" value="1"/>
</dbReference>
<dbReference type="InterPro" id="IPR000644">
    <property type="entry name" value="CBS_dom"/>
</dbReference>
<evidence type="ECO:0000256" key="2">
    <source>
        <dbReference type="PROSITE-ProRule" id="PRU00703"/>
    </source>
</evidence>
<comment type="caution">
    <text evidence="4">The sequence shown here is derived from an EMBL/GenBank/DDBJ whole genome shotgun (WGS) entry which is preliminary data.</text>
</comment>
<evidence type="ECO:0000259" key="3">
    <source>
        <dbReference type="PROSITE" id="PS51371"/>
    </source>
</evidence>
<dbReference type="PROSITE" id="PS51371">
    <property type="entry name" value="CBS"/>
    <property type="match status" value="2"/>
</dbReference>
<dbReference type="Proteomes" id="UP001597357">
    <property type="component" value="Unassembled WGS sequence"/>
</dbReference>